<evidence type="ECO:0000313" key="4">
    <source>
        <dbReference type="EMBL" id="KAF3434593.1"/>
    </source>
</evidence>
<reference evidence="4" key="1">
    <citation type="submission" date="2020-03" db="EMBL/GenBank/DDBJ databases">
        <title>A high-quality chromosome-level genome assembly of a woody plant with both climbing and erect habits, Rhamnella rubrinervis.</title>
        <authorList>
            <person name="Lu Z."/>
            <person name="Yang Y."/>
            <person name="Zhu X."/>
            <person name="Sun Y."/>
        </authorList>
    </citation>
    <scope>NUCLEOTIDE SEQUENCE</scope>
    <source>
        <strain evidence="4">BYM</strain>
        <tissue evidence="4">Leaf</tissue>
    </source>
</reference>
<protein>
    <recommendedName>
        <fullName evidence="6">Pentatricopeptide repeat-containing protein</fullName>
    </recommendedName>
</protein>
<keyword evidence="5" id="KW-1185">Reference proteome</keyword>
<evidence type="ECO:0000256" key="3">
    <source>
        <dbReference type="PROSITE-ProRule" id="PRU00708"/>
    </source>
</evidence>
<name>A0A8K0GRU7_9ROSA</name>
<comment type="similarity">
    <text evidence="1">Belongs to the PPR family. P subfamily.</text>
</comment>
<evidence type="ECO:0000256" key="2">
    <source>
        <dbReference type="ARBA" id="ARBA00022737"/>
    </source>
</evidence>
<evidence type="ECO:0008006" key="6">
    <source>
        <dbReference type="Google" id="ProtNLM"/>
    </source>
</evidence>
<dbReference type="NCBIfam" id="TIGR00756">
    <property type="entry name" value="PPR"/>
    <property type="match status" value="1"/>
</dbReference>
<comment type="caution">
    <text evidence="4">The sequence shown here is derived from an EMBL/GenBank/DDBJ whole genome shotgun (WGS) entry which is preliminary data.</text>
</comment>
<evidence type="ECO:0000313" key="5">
    <source>
        <dbReference type="Proteomes" id="UP000796880"/>
    </source>
</evidence>
<dbReference type="InterPro" id="IPR002885">
    <property type="entry name" value="PPR_rpt"/>
</dbReference>
<dbReference type="AlphaFoldDB" id="A0A8K0GRU7"/>
<organism evidence="4 5">
    <name type="scientific">Rhamnella rubrinervis</name>
    <dbReference type="NCBI Taxonomy" id="2594499"/>
    <lineage>
        <taxon>Eukaryota</taxon>
        <taxon>Viridiplantae</taxon>
        <taxon>Streptophyta</taxon>
        <taxon>Embryophyta</taxon>
        <taxon>Tracheophyta</taxon>
        <taxon>Spermatophyta</taxon>
        <taxon>Magnoliopsida</taxon>
        <taxon>eudicotyledons</taxon>
        <taxon>Gunneridae</taxon>
        <taxon>Pentapetalae</taxon>
        <taxon>rosids</taxon>
        <taxon>fabids</taxon>
        <taxon>Rosales</taxon>
        <taxon>Rhamnaceae</taxon>
        <taxon>rhamnoid group</taxon>
        <taxon>Rhamneae</taxon>
        <taxon>Rhamnella</taxon>
    </lineage>
</organism>
<accession>A0A8K0GRU7</accession>
<dbReference type="Pfam" id="PF12854">
    <property type="entry name" value="PPR_1"/>
    <property type="match status" value="1"/>
</dbReference>
<feature type="repeat" description="PPR" evidence="3">
    <location>
        <begin position="62"/>
        <end position="96"/>
    </location>
</feature>
<dbReference type="PANTHER" id="PTHR47941">
    <property type="entry name" value="PENTATRICOPEPTIDE REPEAT-CONTAINING PROTEIN 3, MITOCHONDRIAL"/>
    <property type="match status" value="1"/>
</dbReference>
<gene>
    <name evidence="4" type="ORF">FNV43_RR21678</name>
</gene>
<dbReference type="Gene3D" id="1.25.40.10">
    <property type="entry name" value="Tetratricopeptide repeat domain"/>
    <property type="match status" value="1"/>
</dbReference>
<dbReference type="InterPro" id="IPR011990">
    <property type="entry name" value="TPR-like_helical_dom_sf"/>
</dbReference>
<dbReference type="OrthoDB" id="185373at2759"/>
<keyword evidence="2" id="KW-0677">Repeat</keyword>
<evidence type="ECO:0000256" key="1">
    <source>
        <dbReference type="ARBA" id="ARBA00007626"/>
    </source>
</evidence>
<sequence>METVQRFCGRLYGVLRFKAILYNDVLSIGCRYDVWTFNMLIHGLCKKGFLDQLANWSIRKPNVITYTILIDRFCKEGELERAGNVLKEMYSKGLNLEIVGYNILINICTIQGWKGP</sequence>
<dbReference type="PROSITE" id="PS51375">
    <property type="entry name" value="PPR"/>
    <property type="match status" value="1"/>
</dbReference>
<proteinExistence type="inferred from homology"/>
<dbReference type="Pfam" id="PF13041">
    <property type="entry name" value="PPR_2"/>
    <property type="match status" value="1"/>
</dbReference>
<dbReference type="Proteomes" id="UP000796880">
    <property type="component" value="Unassembled WGS sequence"/>
</dbReference>
<dbReference type="EMBL" id="VOIH02000010">
    <property type="protein sequence ID" value="KAF3434593.1"/>
    <property type="molecule type" value="Genomic_DNA"/>
</dbReference>